<dbReference type="GO" id="GO:0008832">
    <property type="term" value="F:dGTPase activity"/>
    <property type="evidence" value="ECO:0007669"/>
    <property type="project" value="TreeGrafter"/>
</dbReference>
<evidence type="ECO:0000313" key="3">
    <source>
        <dbReference type="Proteomes" id="UP000193689"/>
    </source>
</evidence>
<dbReference type="InParanoid" id="A0A1Y2EJ33"/>
<dbReference type="AlphaFoldDB" id="A0A1Y2EJ33"/>
<dbReference type="PANTHER" id="PTHR11373">
    <property type="entry name" value="DEOXYNUCLEOSIDE TRIPHOSPHATE TRIPHOSPHOHYDROLASE"/>
    <property type="match status" value="1"/>
</dbReference>
<gene>
    <name evidence="2" type="ORF">BCR38DRAFT_479957</name>
</gene>
<dbReference type="GO" id="GO:0005634">
    <property type="term" value="C:nucleus"/>
    <property type="evidence" value="ECO:0007669"/>
    <property type="project" value="TreeGrafter"/>
</dbReference>
<dbReference type="GO" id="GO:0006203">
    <property type="term" value="P:dGTP catabolic process"/>
    <property type="evidence" value="ECO:0007669"/>
    <property type="project" value="TreeGrafter"/>
</dbReference>
<sequence>MTSTFKAGHFQTVDFSIADQVVIQDQLYGSHTVSEPVLVELLRSPALTRLAGVHQHGISGLLNLTPRVTRFEHSVGAFLLVRYVGAGLDEQVAALLHDVSHTTMSHVVDFALCKPGEGSFHEQHKDRYVKTTQIPDILARHGFGDLKPLDEELYPLVEMPAPHLCADRLDYGLRDCVGLGKMSFEDSRRILESLKAFPSATSPDRFLVLQDAQLALILARSYQTCDRDVWGNPSHGDLYIRTAKLMASLIRSRRVEEEELWTLSDEAFWAKMRQAANAQEQDAMDRLESEGLPDGKGLLIPKGAKIRTLDPDVCSSASDKATPLSVLLPEYATEKQEYIRARQAIYAQN</sequence>
<dbReference type="GeneID" id="63779435"/>
<dbReference type="OrthoDB" id="9991235at2759"/>
<evidence type="ECO:0000313" key="2">
    <source>
        <dbReference type="EMBL" id="ORY71467.1"/>
    </source>
</evidence>
<dbReference type="InterPro" id="IPR003607">
    <property type="entry name" value="HD/PDEase_dom"/>
</dbReference>
<feature type="domain" description="HD/PDEase" evidence="1">
    <location>
        <begin position="66"/>
        <end position="181"/>
    </location>
</feature>
<dbReference type="Proteomes" id="UP000193689">
    <property type="component" value="Unassembled WGS sequence"/>
</dbReference>
<reference evidence="2 3" key="1">
    <citation type="submission" date="2016-07" db="EMBL/GenBank/DDBJ databases">
        <title>Pervasive Adenine N6-methylation of Active Genes in Fungi.</title>
        <authorList>
            <consortium name="DOE Joint Genome Institute"/>
            <person name="Mondo S.J."/>
            <person name="Dannebaum R.O."/>
            <person name="Kuo R.C."/>
            <person name="Labutti K."/>
            <person name="Haridas S."/>
            <person name="Kuo A."/>
            <person name="Salamov A."/>
            <person name="Ahrendt S.R."/>
            <person name="Lipzen A."/>
            <person name="Sullivan W."/>
            <person name="Andreopoulos W.B."/>
            <person name="Clum A."/>
            <person name="Lindquist E."/>
            <person name="Daum C."/>
            <person name="Ramamoorthy G.K."/>
            <person name="Gryganskyi A."/>
            <person name="Culley D."/>
            <person name="Magnuson J.K."/>
            <person name="James T.Y."/>
            <person name="O'Malley M.A."/>
            <person name="Stajich J.E."/>
            <person name="Spatafora J.W."/>
            <person name="Visel A."/>
            <person name="Grigoriev I.V."/>
        </authorList>
    </citation>
    <scope>NUCLEOTIDE SEQUENCE [LARGE SCALE GENOMIC DNA]</scope>
    <source>
        <strain evidence="2 3">CBS 129021</strain>
    </source>
</reference>
<dbReference type="EMBL" id="MCFJ01000001">
    <property type="protein sequence ID" value="ORY71467.1"/>
    <property type="molecule type" value="Genomic_DNA"/>
</dbReference>
<protein>
    <recommendedName>
        <fullName evidence="1">HD/PDEase domain-containing protein</fullName>
    </recommendedName>
</protein>
<dbReference type="PANTHER" id="PTHR11373:SF4">
    <property type="entry name" value="DEOXYNUCLEOSIDE TRIPHOSPHATE TRIPHOSPHOHYDROLASE SAMHD1"/>
    <property type="match status" value="1"/>
</dbReference>
<dbReference type="RefSeq" id="XP_040721059.1">
    <property type="nucleotide sequence ID" value="XM_040863223.1"/>
</dbReference>
<name>A0A1Y2EJ33_9PEZI</name>
<dbReference type="InterPro" id="IPR050135">
    <property type="entry name" value="dGTPase-like"/>
</dbReference>
<evidence type="ECO:0000259" key="1">
    <source>
        <dbReference type="SMART" id="SM00471"/>
    </source>
</evidence>
<keyword evidence="3" id="KW-1185">Reference proteome</keyword>
<comment type="caution">
    <text evidence="2">The sequence shown here is derived from an EMBL/GenBank/DDBJ whole genome shotgun (WGS) entry which is preliminary data.</text>
</comment>
<dbReference type="Gene3D" id="1.10.3210.10">
    <property type="entry name" value="Hypothetical protein af1432"/>
    <property type="match status" value="1"/>
</dbReference>
<dbReference type="STRING" id="1141098.A0A1Y2EJ33"/>
<proteinExistence type="predicted"/>
<dbReference type="SUPFAM" id="SSF109604">
    <property type="entry name" value="HD-domain/PDEase-like"/>
    <property type="match status" value="1"/>
</dbReference>
<dbReference type="CDD" id="cd00077">
    <property type="entry name" value="HDc"/>
    <property type="match status" value="1"/>
</dbReference>
<organism evidence="2 3">
    <name type="scientific">Pseudomassariella vexata</name>
    <dbReference type="NCBI Taxonomy" id="1141098"/>
    <lineage>
        <taxon>Eukaryota</taxon>
        <taxon>Fungi</taxon>
        <taxon>Dikarya</taxon>
        <taxon>Ascomycota</taxon>
        <taxon>Pezizomycotina</taxon>
        <taxon>Sordariomycetes</taxon>
        <taxon>Xylariomycetidae</taxon>
        <taxon>Amphisphaeriales</taxon>
        <taxon>Pseudomassariaceae</taxon>
        <taxon>Pseudomassariella</taxon>
    </lineage>
</organism>
<dbReference type="SMART" id="SM00471">
    <property type="entry name" value="HDc"/>
    <property type="match status" value="1"/>
</dbReference>
<accession>A0A1Y2EJ33</accession>